<dbReference type="PROSITE" id="PS51257">
    <property type="entry name" value="PROKAR_LIPOPROTEIN"/>
    <property type="match status" value="1"/>
</dbReference>
<keyword evidence="1" id="KW-0732">Signal</keyword>
<protein>
    <submittedName>
        <fullName evidence="2">Uncharacterized protein</fullName>
    </submittedName>
</protein>
<organism evidence="2 3">
    <name type="scientific">Ornithobacterium rhinotracheale</name>
    <dbReference type="NCBI Taxonomy" id="28251"/>
    <lineage>
        <taxon>Bacteria</taxon>
        <taxon>Pseudomonadati</taxon>
        <taxon>Bacteroidota</taxon>
        <taxon>Flavobacteriia</taxon>
        <taxon>Flavobacteriales</taxon>
        <taxon>Weeksellaceae</taxon>
        <taxon>Ornithobacterium</taxon>
    </lineage>
</organism>
<sequence length="205" mass="23630">MQLYSIKSKIKLALFLFSAIALLSSCSEKVKAKKGSIDIISNIYFDASKNLENVQSIQVSKLNFKGDTILEIAPAIGTLELTEQVNVIIDTTFYNFSNENSKKIIFSNDLKNGKSVYKKTAGALYTKENIINYVHRRDLNDTTLFKKKYKRFEIETPLTYSVFYIYKTDTILPYSIYPQVDKDYSGRIERIDSYNKKKDIYPLCI</sequence>
<feature type="signal peptide" evidence="1">
    <location>
        <begin position="1"/>
        <end position="23"/>
    </location>
</feature>
<gene>
    <name evidence="2" type="ORF">EQP59_02800</name>
</gene>
<feature type="chain" id="PRO_5018576399" evidence="1">
    <location>
        <begin position="24"/>
        <end position="205"/>
    </location>
</feature>
<dbReference type="OrthoDB" id="1236931at2"/>
<dbReference type="RefSeq" id="WP_128500853.1">
    <property type="nucleotide sequence ID" value="NZ_CP035107.1"/>
</dbReference>
<evidence type="ECO:0000313" key="2">
    <source>
        <dbReference type="EMBL" id="QAR30358.1"/>
    </source>
</evidence>
<evidence type="ECO:0000313" key="3">
    <source>
        <dbReference type="Proteomes" id="UP000287701"/>
    </source>
</evidence>
<evidence type="ECO:0000256" key="1">
    <source>
        <dbReference type="SAM" id="SignalP"/>
    </source>
</evidence>
<proteinExistence type="predicted"/>
<name>A0A3R5XTU7_ORNRH</name>
<accession>A0A3R5XTU7</accession>
<dbReference type="Proteomes" id="UP000287701">
    <property type="component" value="Chromosome"/>
</dbReference>
<dbReference type="AlphaFoldDB" id="A0A3R5XTU7"/>
<reference evidence="2 3" key="1">
    <citation type="submission" date="2019-01" db="EMBL/GenBank/DDBJ databases">
        <title>Whole Genome of Ornithobacterium rhinotracheale FARPER-174b.</title>
        <authorList>
            <person name="Tataje-Lavanda L.A."/>
            <person name="Montalvan A."/>
            <person name="Montesinos R."/>
            <person name="Zimic M."/>
            <person name="Fernandez-Sanchez M."/>
            <person name="Fernandez-Diaz M."/>
        </authorList>
    </citation>
    <scope>NUCLEOTIDE SEQUENCE [LARGE SCALE GENOMIC DNA]</scope>
    <source>
        <strain evidence="2 3">FARPER-174b</strain>
    </source>
</reference>
<dbReference type="EMBL" id="CP035107">
    <property type="protein sequence ID" value="QAR30358.1"/>
    <property type="molecule type" value="Genomic_DNA"/>
</dbReference>